<sequence>MVARQSALCRIPDELSSTEAAPLLCAGITVYNSIPGMFVLLLVLAAWATLLFNTPTNLATGQ</sequence>
<dbReference type="EMBL" id="MCFE01000359">
    <property type="protein sequence ID" value="ORX90800.1"/>
    <property type="molecule type" value="Genomic_DNA"/>
</dbReference>
<protein>
    <submittedName>
        <fullName evidence="2">Uncharacterized protein</fullName>
    </submittedName>
</protein>
<name>A0A1Y1XYH4_9FUNG</name>
<evidence type="ECO:0000313" key="3">
    <source>
        <dbReference type="Proteomes" id="UP000193498"/>
    </source>
</evidence>
<dbReference type="SUPFAM" id="SSF50129">
    <property type="entry name" value="GroES-like"/>
    <property type="match status" value="1"/>
</dbReference>
<proteinExistence type="predicted"/>
<keyword evidence="1" id="KW-0472">Membrane</keyword>
<gene>
    <name evidence="2" type="ORF">K493DRAFT_380072</name>
</gene>
<dbReference type="AlphaFoldDB" id="A0A1Y1XYH4"/>
<feature type="transmembrane region" description="Helical" evidence="1">
    <location>
        <begin position="21"/>
        <end position="48"/>
    </location>
</feature>
<keyword evidence="3" id="KW-1185">Reference proteome</keyword>
<reference evidence="2 3" key="1">
    <citation type="submission" date="2016-07" db="EMBL/GenBank/DDBJ databases">
        <title>Pervasive Adenine N6-methylation of Active Genes in Fungi.</title>
        <authorList>
            <consortium name="DOE Joint Genome Institute"/>
            <person name="Mondo S.J."/>
            <person name="Dannebaum R.O."/>
            <person name="Kuo R.C."/>
            <person name="Labutti K."/>
            <person name="Haridas S."/>
            <person name="Kuo A."/>
            <person name="Salamov A."/>
            <person name="Ahrendt S.R."/>
            <person name="Lipzen A."/>
            <person name="Sullivan W."/>
            <person name="Andreopoulos W.B."/>
            <person name="Clum A."/>
            <person name="Lindquist E."/>
            <person name="Daum C."/>
            <person name="Ramamoorthy G.K."/>
            <person name="Gryganskyi A."/>
            <person name="Culley D."/>
            <person name="Magnuson J.K."/>
            <person name="James T.Y."/>
            <person name="O'Malley M.A."/>
            <person name="Stajich J.E."/>
            <person name="Spatafora J.W."/>
            <person name="Visel A."/>
            <person name="Grigoriev I.V."/>
        </authorList>
    </citation>
    <scope>NUCLEOTIDE SEQUENCE [LARGE SCALE GENOMIC DNA]</scope>
    <source>
        <strain evidence="2 3">CBS 931.73</strain>
    </source>
</reference>
<accession>A0A1Y1XYH4</accession>
<comment type="caution">
    <text evidence="2">The sequence shown here is derived from an EMBL/GenBank/DDBJ whole genome shotgun (WGS) entry which is preliminary data.</text>
</comment>
<dbReference type="InParanoid" id="A0A1Y1XYH4"/>
<organism evidence="2 3">
    <name type="scientific">Basidiobolus meristosporus CBS 931.73</name>
    <dbReference type="NCBI Taxonomy" id="1314790"/>
    <lineage>
        <taxon>Eukaryota</taxon>
        <taxon>Fungi</taxon>
        <taxon>Fungi incertae sedis</taxon>
        <taxon>Zoopagomycota</taxon>
        <taxon>Entomophthoromycotina</taxon>
        <taxon>Basidiobolomycetes</taxon>
        <taxon>Basidiobolales</taxon>
        <taxon>Basidiobolaceae</taxon>
        <taxon>Basidiobolus</taxon>
    </lineage>
</organism>
<dbReference type="Gene3D" id="3.90.180.10">
    <property type="entry name" value="Medium-chain alcohol dehydrogenases, catalytic domain"/>
    <property type="match status" value="1"/>
</dbReference>
<dbReference type="OrthoDB" id="5363962at2759"/>
<dbReference type="InterPro" id="IPR011032">
    <property type="entry name" value="GroES-like_sf"/>
</dbReference>
<keyword evidence="1" id="KW-1133">Transmembrane helix</keyword>
<dbReference type="Proteomes" id="UP000193498">
    <property type="component" value="Unassembled WGS sequence"/>
</dbReference>
<evidence type="ECO:0000313" key="2">
    <source>
        <dbReference type="EMBL" id="ORX90800.1"/>
    </source>
</evidence>
<evidence type="ECO:0000256" key="1">
    <source>
        <dbReference type="SAM" id="Phobius"/>
    </source>
</evidence>
<keyword evidence="1" id="KW-0812">Transmembrane</keyword>